<dbReference type="OrthoDB" id="4499271at2759"/>
<sequence>METHKLRRPRKEIRMNWVERRKLSSDPYIVDTLKHSGIACYVSHADILSCHYLAPMSQNSEIVVPDNQLKDAWKALKRAGFLDCDSIRACQAEFSTGSRPIPDAHLHYAGGVGRVDLYKHTTHFKFLPQPVVGDLSPEDRNYMLLSDWKVPDLGDRPVFQYAPLIETLPQFKDSLGPTCGRRVNFYAVPAPTLARSISSWSYQFYHAVKYIYEIDRAIHRAKDDGVIRNLESKRDASIDDAWLWFVYLNAIVWLYRHHQNDYKWGHKLSWNQIMRGVDQNLVPWLVDWKYKYLVTDDTDKKGNKVKFEKCLTDVTKFLAEASGRTNDVERGFDLVLAFNLLLLKTMP</sequence>
<proteinExistence type="predicted"/>
<evidence type="ECO:0000313" key="1">
    <source>
        <dbReference type="EMBL" id="OOO09678.1"/>
    </source>
</evidence>
<gene>
    <name evidence="1" type="ORF">OAory_01054860</name>
</gene>
<protein>
    <submittedName>
        <fullName evidence="1">Uncharacterized protein</fullName>
    </submittedName>
</protein>
<dbReference type="AlphaFoldDB" id="A0A1S9DKV4"/>
<organism evidence="1 2">
    <name type="scientific">Aspergillus oryzae</name>
    <name type="common">Yellow koji mold</name>
    <dbReference type="NCBI Taxonomy" id="5062"/>
    <lineage>
        <taxon>Eukaryota</taxon>
        <taxon>Fungi</taxon>
        <taxon>Dikarya</taxon>
        <taxon>Ascomycota</taxon>
        <taxon>Pezizomycotina</taxon>
        <taxon>Eurotiomycetes</taxon>
        <taxon>Eurotiomycetidae</taxon>
        <taxon>Eurotiales</taxon>
        <taxon>Aspergillaceae</taxon>
        <taxon>Aspergillus</taxon>
        <taxon>Aspergillus subgen. Circumdati</taxon>
    </lineage>
</organism>
<name>A0A1S9DKV4_ASPOZ</name>
<comment type="caution">
    <text evidence="1">The sequence shown here is derived from an EMBL/GenBank/DDBJ whole genome shotgun (WGS) entry which is preliminary data.</text>
</comment>
<reference evidence="1 2" key="1">
    <citation type="submission" date="2016-10" db="EMBL/GenBank/DDBJ databases">
        <title>Genome sequencing of Aspergillus oryzae BCC7051.</title>
        <authorList>
            <person name="Thammarongtham C."/>
            <person name="Vorapreeda T."/>
            <person name="Nookaew I."/>
            <person name="Srisuk T."/>
            <person name="Land M."/>
            <person name="Jeennor S."/>
            <person name="Laoteng K."/>
        </authorList>
    </citation>
    <scope>NUCLEOTIDE SEQUENCE [LARGE SCALE GENOMIC DNA]</scope>
    <source>
        <strain evidence="1 2">BCC7051</strain>
    </source>
</reference>
<dbReference type="Proteomes" id="UP000190312">
    <property type="component" value="Unassembled WGS sequence"/>
</dbReference>
<dbReference type="EMBL" id="MKZY01000004">
    <property type="protein sequence ID" value="OOO09678.1"/>
    <property type="molecule type" value="Genomic_DNA"/>
</dbReference>
<evidence type="ECO:0000313" key="2">
    <source>
        <dbReference type="Proteomes" id="UP000190312"/>
    </source>
</evidence>
<accession>A0A1S9DKV4</accession>